<reference evidence="3" key="1">
    <citation type="submission" date="2018-12" db="EMBL/GenBank/DDBJ databases">
        <title>Complete genome sequence of Roseovarius sp. MME-070.</title>
        <authorList>
            <person name="Nam Y.-D."/>
            <person name="Kang J."/>
            <person name="Chung W.-H."/>
            <person name="Park Y.S."/>
        </authorList>
    </citation>
    <scope>NUCLEOTIDE SEQUENCE [LARGE SCALE GENOMIC DNA]</scope>
    <source>
        <strain evidence="3">MME-070</strain>
    </source>
</reference>
<dbReference type="EMBL" id="CP034348">
    <property type="protein sequence ID" value="QGX98132.1"/>
    <property type="molecule type" value="Genomic_DNA"/>
</dbReference>
<gene>
    <name evidence="2" type="ORF">EI983_07505</name>
</gene>
<feature type="compositionally biased region" description="Low complexity" evidence="1">
    <location>
        <begin position="37"/>
        <end position="48"/>
    </location>
</feature>
<dbReference type="AlphaFoldDB" id="A0A6I6IPC2"/>
<accession>A0A6I6IPC2</accession>
<keyword evidence="3" id="KW-1185">Reference proteome</keyword>
<name>A0A6I6IPC2_9RHOB</name>
<sequence length="221" mass="24241">MRSLIVMGLSVMLCLGGTGPEGLGIGKVVYAGGDGGNNSSTKPSGSGKKAAKKDKKPVAYVPDTDDLRASKGPQARMHDRLEDLARKDGLQGLGTNLKRLKKFRKALDRLIKTAKTREEKRKAAEILTQLKRYRDQSKNKPLSKNAERILSSLGALDALDKVETAESAFYKAKLTTKGTGDDIETNETYKDAVKDYKDALKKVPKTPRSQFPRFESTLLKN</sequence>
<dbReference type="Proteomes" id="UP000428330">
    <property type="component" value="Chromosome"/>
</dbReference>
<evidence type="ECO:0000256" key="1">
    <source>
        <dbReference type="SAM" id="MobiDB-lite"/>
    </source>
</evidence>
<proteinExistence type="predicted"/>
<protein>
    <submittedName>
        <fullName evidence="2">Uncharacterized protein</fullName>
    </submittedName>
</protein>
<organism evidence="2 3">
    <name type="scientific">Roseovarius faecimaris</name>
    <dbReference type="NCBI Taxonomy" id="2494550"/>
    <lineage>
        <taxon>Bacteria</taxon>
        <taxon>Pseudomonadati</taxon>
        <taxon>Pseudomonadota</taxon>
        <taxon>Alphaproteobacteria</taxon>
        <taxon>Rhodobacterales</taxon>
        <taxon>Roseobacteraceae</taxon>
        <taxon>Roseovarius</taxon>
    </lineage>
</organism>
<evidence type="ECO:0000313" key="2">
    <source>
        <dbReference type="EMBL" id="QGX98132.1"/>
    </source>
</evidence>
<dbReference type="KEGG" id="rom:EI983_07505"/>
<feature type="region of interest" description="Disordered" evidence="1">
    <location>
        <begin position="35"/>
        <end position="76"/>
    </location>
</feature>
<evidence type="ECO:0000313" key="3">
    <source>
        <dbReference type="Proteomes" id="UP000428330"/>
    </source>
</evidence>
<dbReference type="RefSeq" id="WP_157706764.1">
    <property type="nucleotide sequence ID" value="NZ_CP034348.1"/>
</dbReference>